<accession>A0A0E9SCE8</accession>
<sequence length="72" mass="8348">MCLLNFHMLPKHCLCFLYIETLALSQRSRKWSCCEGSWGRMSSILSRNCVSVSSCFWLRSPTRPLIFSVELS</sequence>
<feature type="signal peptide" evidence="1">
    <location>
        <begin position="1"/>
        <end position="25"/>
    </location>
</feature>
<dbReference type="EMBL" id="GBXM01069513">
    <property type="protein sequence ID" value="JAH39064.1"/>
    <property type="molecule type" value="Transcribed_RNA"/>
</dbReference>
<proteinExistence type="predicted"/>
<reference evidence="2" key="2">
    <citation type="journal article" date="2015" name="Fish Shellfish Immunol.">
        <title>Early steps in the European eel (Anguilla anguilla)-Vibrio vulnificus interaction in the gills: Role of the RtxA13 toxin.</title>
        <authorList>
            <person name="Callol A."/>
            <person name="Pajuelo D."/>
            <person name="Ebbesson L."/>
            <person name="Teles M."/>
            <person name="MacKenzie S."/>
            <person name="Amaro C."/>
        </authorList>
    </citation>
    <scope>NUCLEOTIDE SEQUENCE</scope>
</reference>
<evidence type="ECO:0000313" key="2">
    <source>
        <dbReference type="EMBL" id="JAH39064.1"/>
    </source>
</evidence>
<organism evidence="2">
    <name type="scientific">Anguilla anguilla</name>
    <name type="common">European freshwater eel</name>
    <name type="synonym">Muraena anguilla</name>
    <dbReference type="NCBI Taxonomy" id="7936"/>
    <lineage>
        <taxon>Eukaryota</taxon>
        <taxon>Metazoa</taxon>
        <taxon>Chordata</taxon>
        <taxon>Craniata</taxon>
        <taxon>Vertebrata</taxon>
        <taxon>Euteleostomi</taxon>
        <taxon>Actinopterygii</taxon>
        <taxon>Neopterygii</taxon>
        <taxon>Teleostei</taxon>
        <taxon>Anguilliformes</taxon>
        <taxon>Anguillidae</taxon>
        <taxon>Anguilla</taxon>
    </lineage>
</organism>
<reference evidence="2" key="1">
    <citation type="submission" date="2014-11" db="EMBL/GenBank/DDBJ databases">
        <authorList>
            <person name="Amaro Gonzalez C."/>
        </authorList>
    </citation>
    <scope>NUCLEOTIDE SEQUENCE</scope>
</reference>
<name>A0A0E9SCE8_ANGAN</name>
<evidence type="ECO:0000256" key="1">
    <source>
        <dbReference type="SAM" id="SignalP"/>
    </source>
</evidence>
<dbReference type="AlphaFoldDB" id="A0A0E9SCE8"/>
<feature type="chain" id="PRO_5002432119" evidence="1">
    <location>
        <begin position="26"/>
        <end position="72"/>
    </location>
</feature>
<keyword evidence="1" id="KW-0732">Signal</keyword>
<protein>
    <submittedName>
        <fullName evidence="2">Uncharacterized protein</fullName>
    </submittedName>
</protein>